<dbReference type="PROSITE" id="PS50850">
    <property type="entry name" value="MFS"/>
    <property type="match status" value="1"/>
</dbReference>
<dbReference type="InterPro" id="IPR020846">
    <property type="entry name" value="MFS_dom"/>
</dbReference>
<feature type="domain" description="Major facilitator superfamily (MFS) profile" evidence="7">
    <location>
        <begin position="24"/>
        <end position="474"/>
    </location>
</feature>
<evidence type="ECO:0000256" key="1">
    <source>
        <dbReference type="ARBA" id="ARBA00004651"/>
    </source>
</evidence>
<dbReference type="Gene3D" id="1.20.1720.10">
    <property type="entry name" value="Multidrug resistance protein D"/>
    <property type="match status" value="1"/>
</dbReference>
<comment type="caution">
    <text evidence="8">The sequence shown here is derived from an EMBL/GenBank/DDBJ whole genome shotgun (WGS) entry which is preliminary data.</text>
</comment>
<dbReference type="SUPFAM" id="SSF103473">
    <property type="entry name" value="MFS general substrate transporter"/>
    <property type="match status" value="1"/>
</dbReference>
<feature type="transmembrane region" description="Helical" evidence="6">
    <location>
        <begin position="383"/>
        <end position="408"/>
    </location>
</feature>
<keyword evidence="3 6" id="KW-1133">Transmembrane helix</keyword>
<dbReference type="InterPro" id="IPR036259">
    <property type="entry name" value="MFS_trans_sf"/>
</dbReference>
<feature type="transmembrane region" description="Helical" evidence="6">
    <location>
        <begin position="295"/>
        <end position="318"/>
    </location>
</feature>
<keyword evidence="4 6" id="KW-0472">Membrane</keyword>
<feature type="transmembrane region" description="Helical" evidence="6">
    <location>
        <begin position="177"/>
        <end position="197"/>
    </location>
</feature>
<reference evidence="9" key="1">
    <citation type="journal article" date="2019" name="Int. J. Syst. Evol. Microbiol.">
        <title>The Global Catalogue of Microorganisms (GCM) 10K type strain sequencing project: providing services to taxonomists for standard genome sequencing and annotation.</title>
        <authorList>
            <consortium name="The Broad Institute Genomics Platform"/>
            <consortium name="The Broad Institute Genome Sequencing Center for Infectious Disease"/>
            <person name="Wu L."/>
            <person name="Ma J."/>
        </authorList>
    </citation>
    <scope>NUCLEOTIDE SEQUENCE [LARGE SCALE GENOMIC DNA]</scope>
    <source>
        <strain evidence="9">CECT 7649</strain>
    </source>
</reference>
<dbReference type="PANTHER" id="PTHR23501">
    <property type="entry name" value="MAJOR FACILITATOR SUPERFAMILY"/>
    <property type="match status" value="1"/>
</dbReference>
<dbReference type="PRINTS" id="PR01036">
    <property type="entry name" value="TCRTETB"/>
</dbReference>
<evidence type="ECO:0000256" key="4">
    <source>
        <dbReference type="ARBA" id="ARBA00023136"/>
    </source>
</evidence>
<organism evidence="8 9">
    <name type="scientific">Sphaerisporangium rhizosphaerae</name>
    <dbReference type="NCBI Taxonomy" id="2269375"/>
    <lineage>
        <taxon>Bacteria</taxon>
        <taxon>Bacillati</taxon>
        <taxon>Actinomycetota</taxon>
        <taxon>Actinomycetes</taxon>
        <taxon>Streptosporangiales</taxon>
        <taxon>Streptosporangiaceae</taxon>
        <taxon>Sphaerisporangium</taxon>
    </lineage>
</organism>
<evidence type="ECO:0000313" key="9">
    <source>
        <dbReference type="Proteomes" id="UP001596496"/>
    </source>
</evidence>
<accession>A0ABW2NVW4</accession>
<dbReference type="Gene3D" id="1.20.1250.20">
    <property type="entry name" value="MFS general substrate transporter like domains"/>
    <property type="match status" value="1"/>
</dbReference>
<feature type="transmembrane region" description="Helical" evidence="6">
    <location>
        <begin position="429"/>
        <end position="445"/>
    </location>
</feature>
<feature type="transmembrane region" description="Helical" evidence="6">
    <location>
        <begin position="240"/>
        <end position="257"/>
    </location>
</feature>
<proteinExistence type="predicted"/>
<feature type="transmembrane region" description="Helical" evidence="6">
    <location>
        <begin position="114"/>
        <end position="135"/>
    </location>
</feature>
<keyword evidence="2 6" id="KW-0812">Transmembrane</keyword>
<sequence length="475" mass="48670">MSSAVIESPPISPPGVFSRPYRGLSAGIVALVLLIAFEYLAVATAMPVVARALDGLPLYGLAFSGSMAASVIATVAGGRWSDVRGPVAPLWTGIGGFTVGLLIAGLAPTMHVLVLGRFVQGIGGGLFSVALYVVVAQVYPPEMHPRVFSLLATAWVLPSIVGPAITGTVVEHAGWRWVFLGIPLLVAPAAVVLWHGLTGRSATDRPQDAPQGASPQVAPQAAPQNAPHGAPSGADFRARLAWGGVVAVGAALLQYGSGLGGDGYVLLAVGLAVLAVALPRLLPRGTMRAARGFPTVVLLRGLAAGASFAADVFVPLMLTGERGLSPTFAGLFLTGSALTWSLASWIQGRRRYDRTRLLRVGTFLVAAGTAGTALLVFDSVPLAAGLVAWLATGFGIGLVYPTLSVLTLELSAPGEEGRNSSSLQIGESVFSVVAIAVTGALFAAFDTAWWVYLACFGLIVAQAALATPIAGRTGR</sequence>
<feature type="transmembrane region" description="Helical" evidence="6">
    <location>
        <begin position="28"/>
        <end position="50"/>
    </location>
</feature>
<evidence type="ECO:0000256" key="3">
    <source>
        <dbReference type="ARBA" id="ARBA00022989"/>
    </source>
</evidence>
<dbReference type="RefSeq" id="WP_380824497.1">
    <property type="nucleotide sequence ID" value="NZ_JBHTCG010000002.1"/>
</dbReference>
<dbReference type="InterPro" id="IPR011701">
    <property type="entry name" value="MFS"/>
</dbReference>
<evidence type="ECO:0000313" key="8">
    <source>
        <dbReference type="EMBL" id="MFC7381557.1"/>
    </source>
</evidence>
<feature type="transmembrane region" description="Helical" evidence="6">
    <location>
        <begin position="357"/>
        <end position="377"/>
    </location>
</feature>
<dbReference type="EMBL" id="JBHTCG010000002">
    <property type="protein sequence ID" value="MFC7381557.1"/>
    <property type="molecule type" value="Genomic_DNA"/>
</dbReference>
<dbReference type="Pfam" id="PF07690">
    <property type="entry name" value="MFS_1"/>
    <property type="match status" value="1"/>
</dbReference>
<evidence type="ECO:0000256" key="2">
    <source>
        <dbReference type="ARBA" id="ARBA00022692"/>
    </source>
</evidence>
<evidence type="ECO:0000259" key="7">
    <source>
        <dbReference type="PROSITE" id="PS50850"/>
    </source>
</evidence>
<dbReference type="Proteomes" id="UP001596496">
    <property type="component" value="Unassembled WGS sequence"/>
</dbReference>
<feature type="region of interest" description="Disordered" evidence="5">
    <location>
        <begin position="202"/>
        <end position="231"/>
    </location>
</feature>
<feature type="compositionally biased region" description="Low complexity" evidence="5">
    <location>
        <begin position="209"/>
        <end position="231"/>
    </location>
</feature>
<name>A0ABW2NVW4_9ACTN</name>
<feature type="transmembrane region" description="Helical" evidence="6">
    <location>
        <begin position="263"/>
        <end position="283"/>
    </location>
</feature>
<keyword evidence="9" id="KW-1185">Reference proteome</keyword>
<gene>
    <name evidence="8" type="ORF">ACFQSB_05005</name>
</gene>
<feature type="transmembrane region" description="Helical" evidence="6">
    <location>
        <begin position="324"/>
        <end position="345"/>
    </location>
</feature>
<protein>
    <submittedName>
        <fullName evidence="8">MFS transporter</fullName>
    </submittedName>
</protein>
<feature type="transmembrane region" description="Helical" evidence="6">
    <location>
        <begin position="56"/>
        <end position="76"/>
    </location>
</feature>
<evidence type="ECO:0000256" key="5">
    <source>
        <dbReference type="SAM" id="MobiDB-lite"/>
    </source>
</evidence>
<feature type="transmembrane region" description="Helical" evidence="6">
    <location>
        <begin position="147"/>
        <end position="165"/>
    </location>
</feature>
<feature type="transmembrane region" description="Helical" evidence="6">
    <location>
        <begin position="88"/>
        <end position="108"/>
    </location>
</feature>
<feature type="transmembrane region" description="Helical" evidence="6">
    <location>
        <begin position="451"/>
        <end position="471"/>
    </location>
</feature>
<dbReference type="PANTHER" id="PTHR23501:SF154">
    <property type="entry name" value="MULTIDRUG-EFFLUX TRANSPORTER RV1634-RELATED"/>
    <property type="match status" value="1"/>
</dbReference>
<comment type="subcellular location">
    <subcellularLocation>
        <location evidence="1">Cell membrane</location>
        <topology evidence="1">Multi-pass membrane protein</topology>
    </subcellularLocation>
</comment>
<evidence type="ECO:0000256" key="6">
    <source>
        <dbReference type="SAM" id="Phobius"/>
    </source>
</evidence>